<gene>
    <name evidence="7" type="ORF">HNQ39_001805</name>
</gene>
<keyword evidence="1 5" id="KW-0349">Heme</keyword>
<evidence type="ECO:0000256" key="5">
    <source>
        <dbReference type="RuleBase" id="RU000356"/>
    </source>
</evidence>
<evidence type="ECO:0000313" key="7">
    <source>
        <dbReference type="EMBL" id="MBB6050014.1"/>
    </source>
</evidence>
<feature type="domain" description="Globin" evidence="6">
    <location>
        <begin position="1"/>
        <end position="139"/>
    </location>
</feature>
<sequence>MTETQKQLLRTVLEAALAEPPAGEETLASLFYDRLFTVAPGVRPLFHNRLSIQEEKFTQMLVMLHNSLDRLDHLVPTVWQSGRNHKLYGAESAHYEVVGEVLLWALGEKLGPESLTEEVRAAWNEFYNLLSLIMQEAAESG</sequence>
<organism evidence="7 8">
    <name type="scientific">Armatimonas rosea</name>
    <dbReference type="NCBI Taxonomy" id="685828"/>
    <lineage>
        <taxon>Bacteria</taxon>
        <taxon>Bacillati</taxon>
        <taxon>Armatimonadota</taxon>
        <taxon>Armatimonadia</taxon>
        <taxon>Armatimonadales</taxon>
        <taxon>Armatimonadaceae</taxon>
        <taxon>Armatimonas</taxon>
    </lineage>
</organism>
<dbReference type="GO" id="GO:0008941">
    <property type="term" value="F:nitric oxide dioxygenase NAD(P)H activity"/>
    <property type="evidence" value="ECO:0007669"/>
    <property type="project" value="TreeGrafter"/>
</dbReference>
<comment type="similarity">
    <text evidence="5">Belongs to the globin family.</text>
</comment>
<dbReference type="PROSITE" id="PS01033">
    <property type="entry name" value="GLOBIN"/>
    <property type="match status" value="1"/>
</dbReference>
<evidence type="ECO:0000256" key="4">
    <source>
        <dbReference type="ARBA" id="ARBA00023004"/>
    </source>
</evidence>
<reference evidence="7 8" key="1">
    <citation type="submission" date="2020-08" db="EMBL/GenBank/DDBJ databases">
        <title>Genomic Encyclopedia of Type Strains, Phase IV (KMG-IV): sequencing the most valuable type-strain genomes for metagenomic binning, comparative biology and taxonomic classification.</title>
        <authorList>
            <person name="Goeker M."/>
        </authorList>
    </citation>
    <scope>NUCLEOTIDE SEQUENCE [LARGE SCALE GENOMIC DNA]</scope>
    <source>
        <strain evidence="7 8">DSM 23562</strain>
    </source>
</reference>
<proteinExistence type="inferred from homology"/>
<evidence type="ECO:0000256" key="3">
    <source>
        <dbReference type="ARBA" id="ARBA00022723"/>
    </source>
</evidence>
<dbReference type="InterPro" id="IPR009050">
    <property type="entry name" value="Globin-like_sf"/>
</dbReference>
<dbReference type="GO" id="GO:0071500">
    <property type="term" value="P:cellular response to nitrosative stress"/>
    <property type="evidence" value="ECO:0007669"/>
    <property type="project" value="TreeGrafter"/>
</dbReference>
<evidence type="ECO:0000313" key="8">
    <source>
        <dbReference type="Proteomes" id="UP000520814"/>
    </source>
</evidence>
<dbReference type="GO" id="GO:0005344">
    <property type="term" value="F:oxygen carrier activity"/>
    <property type="evidence" value="ECO:0007669"/>
    <property type="project" value="UniProtKB-KW"/>
</dbReference>
<dbReference type="EMBL" id="JACHGW010000002">
    <property type="protein sequence ID" value="MBB6050014.1"/>
    <property type="molecule type" value="Genomic_DNA"/>
</dbReference>
<keyword evidence="3" id="KW-0479">Metal-binding</keyword>
<keyword evidence="2 5" id="KW-0561">Oxygen transport</keyword>
<protein>
    <submittedName>
        <fullName evidence="7">Hemoglobin-like flavoprotein</fullName>
    </submittedName>
</protein>
<evidence type="ECO:0000256" key="1">
    <source>
        <dbReference type="ARBA" id="ARBA00022617"/>
    </source>
</evidence>
<keyword evidence="4" id="KW-0408">Iron</keyword>
<dbReference type="PANTHER" id="PTHR43396">
    <property type="entry name" value="FLAVOHEMOPROTEIN"/>
    <property type="match status" value="1"/>
</dbReference>
<dbReference type="Gene3D" id="1.10.490.10">
    <property type="entry name" value="Globins"/>
    <property type="match status" value="1"/>
</dbReference>
<evidence type="ECO:0000256" key="2">
    <source>
        <dbReference type="ARBA" id="ARBA00022621"/>
    </source>
</evidence>
<dbReference type="PANTHER" id="PTHR43396:SF3">
    <property type="entry name" value="FLAVOHEMOPROTEIN"/>
    <property type="match status" value="1"/>
</dbReference>
<dbReference type="AlphaFoldDB" id="A0A7W9W536"/>
<dbReference type="InterPro" id="IPR000971">
    <property type="entry name" value="Globin"/>
</dbReference>
<dbReference type="GO" id="GO:0020037">
    <property type="term" value="F:heme binding"/>
    <property type="evidence" value="ECO:0007669"/>
    <property type="project" value="InterPro"/>
</dbReference>
<keyword evidence="8" id="KW-1185">Reference proteome</keyword>
<dbReference type="GO" id="GO:0046210">
    <property type="term" value="P:nitric oxide catabolic process"/>
    <property type="evidence" value="ECO:0007669"/>
    <property type="project" value="TreeGrafter"/>
</dbReference>
<name>A0A7W9W536_ARMRO</name>
<comment type="caution">
    <text evidence="7">The sequence shown here is derived from an EMBL/GenBank/DDBJ whole genome shotgun (WGS) entry which is preliminary data.</text>
</comment>
<dbReference type="Pfam" id="PF00042">
    <property type="entry name" value="Globin"/>
    <property type="match status" value="1"/>
</dbReference>
<evidence type="ECO:0000259" key="6">
    <source>
        <dbReference type="PROSITE" id="PS01033"/>
    </source>
</evidence>
<keyword evidence="5" id="KW-0813">Transport</keyword>
<dbReference type="Proteomes" id="UP000520814">
    <property type="component" value="Unassembled WGS sequence"/>
</dbReference>
<dbReference type="RefSeq" id="WP_184194158.1">
    <property type="nucleotide sequence ID" value="NZ_JACHGW010000002.1"/>
</dbReference>
<dbReference type="GO" id="GO:0046872">
    <property type="term" value="F:metal ion binding"/>
    <property type="evidence" value="ECO:0007669"/>
    <property type="project" value="UniProtKB-KW"/>
</dbReference>
<accession>A0A7W9W536</accession>
<dbReference type="GO" id="GO:0071949">
    <property type="term" value="F:FAD binding"/>
    <property type="evidence" value="ECO:0007669"/>
    <property type="project" value="TreeGrafter"/>
</dbReference>
<dbReference type="InterPro" id="IPR012292">
    <property type="entry name" value="Globin/Proto"/>
</dbReference>
<dbReference type="SUPFAM" id="SSF46458">
    <property type="entry name" value="Globin-like"/>
    <property type="match status" value="1"/>
</dbReference>
<dbReference type="GO" id="GO:0019825">
    <property type="term" value="F:oxygen binding"/>
    <property type="evidence" value="ECO:0007669"/>
    <property type="project" value="InterPro"/>
</dbReference>